<evidence type="ECO:0000313" key="3">
    <source>
        <dbReference type="Proteomes" id="UP000735302"/>
    </source>
</evidence>
<dbReference type="InterPro" id="IPR001304">
    <property type="entry name" value="C-type_lectin-like"/>
</dbReference>
<feature type="domain" description="C-type lectin" evidence="1">
    <location>
        <begin position="50"/>
        <end position="123"/>
    </location>
</feature>
<reference evidence="2 3" key="1">
    <citation type="journal article" date="2021" name="Elife">
        <title>Chloroplast acquisition without the gene transfer in kleptoplastic sea slugs, Plakobranchus ocellatus.</title>
        <authorList>
            <person name="Maeda T."/>
            <person name="Takahashi S."/>
            <person name="Yoshida T."/>
            <person name="Shimamura S."/>
            <person name="Takaki Y."/>
            <person name="Nagai Y."/>
            <person name="Toyoda A."/>
            <person name="Suzuki Y."/>
            <person name="Arimoto A."/>
            <person name="Ishii H."/>
            <person name="Satoh N."/>
            <person name="Nishiyama T."/>
            <person name="Hasebe M."/>
            <person name="Maruyama T."/>
            <person name="Minagawa J."/>
            <person name="Obokata J."/>
            <person name="Shigenobu S."/>
        </authorList>
    </citation>
    <scope>NUCLEOTIDE SEQUENCE [LARGE SCALE GENOMIC DNA]</scope>
</reference>
<dbReference type="Pfam" id="PF00059">
    <property type="entry name" value="Lectin_C"/>
    <property type="match status" value="1"/>
</dbReference>
<dbReference type="AlphaFoldDB" id="A0AAV4AEB5"/>
<dbReference type="InterPro" id="IPR016187">
    <property type="entry name" value="CTDL_fold"/>
</dbReference>
<dbReference type="Gene3D" id="3.10.100.10">
    <property type="entry name" value="Mannose-Binding Protein A, subunit A"/>
    <property type="match status" value="1"/>
</dbReference>
<dbReference type="SUPFAM" id="SSF56436">
    <property type="entry name" value="C-type lectin-like"/>
    <property type="match status" value="1"/>
</dbReference>
<evidence type="ECO:0000259" key="1">
    <source>
        <dbReference type="Pfam" id="PF00059"/>
    </source>
</evidence>
<sequence length="139" mass="16359">MDKRLDHMSSTMLKIQRRIYSQILLNDCFHISDEFKGKRYFMTKTDKSFNISDADAVCQFYGGYIVEFEDADEIEFVYDFLKRVDSGKLHYTGVIYHETDKNHVYYHSGKPVPTELWGQGEPNDVGAWPMWETIRIALL</sequence>
<accession>A0AAV4AEB5</accession>
<keyword evidence="3" id="KW-1185">Reference proteome</keyword>
<dbReference type="EMBL" id="BLXT01003739">
    <property type="protein sequence ID" value="GFO04589.1"/>
    <property type="molecule type" value="Genomic_DNA"/>
</dbReference>
<dbReference type="InterPro" id="IPR016186">
    <property type="entry name" value="C-type_lectin-like/link_sf"/>
</dbReference>
<evidence type="ECO:0000313" key="2">
    <source>
        <dbReference type="EMBL" id="GFO04589.1"/>
    </source>
</evidence>
<proteinExistence type="predicted"/>
<dbReference type="Proteomes" id="UP000735302">
    <property type="component" value="Unassembled WGS sequence"/>
</dbReference>
<gene>
    <name evidence="2" type="ORF">PoB_003109400</name>
</gene>
<organism evidence="2 3">
    <name type="scientific">Plakobranchus ocellatus</name>
    <dbReference type="NCBI Taxonomy" id="259542"/>
    <lineage>
        <taxon>Eukaryota</taxon>
        <taxon>Metazoa</taxon>
        <taxon>Spiralia</taxon>
        <taxon>Lophotrochozoa</taxon>
        <taxon>Mollusca</taxon>
        <taxon>Gastropoda</taxon>
        <taxon>Heterobranchia</taxon>
        <taxon>Euthyneura</taxon>
        <taxon>Panpulmonata</taxon>
        <taxon>Sacoglossa</taxon>
        <taxon>Placobranchoidea</taxon>
        <taxon>Plakobranchidae</taxon>
        <taxon>Plakobranchus</taxon>
    </lineage>
</organism>
<protein>
    <recommendedName>
        <fullName evidence="1">C-type lectin domain-containing protein</fullName>
    </recommendedName>
</protein>
<comment type="caution">
    <text evidence="2">The sequence shown here is derived from an EMBL/GenBank/DDBJ whole genome shotgun (WGS) entry which is preliminary data.</text>
</comment>
<name>A0AAV4AEB5_9GAST</name>
<dbReference type="CDD" id="cd00037">
    <property type="entry name" value="CLECT"/>
    <property type="match status" value="1"/>
</dbReference>